<gene>
    <name evidence="2" type="ORF">P4S50_12295</name>
</gene>
<keyword evidence="1" id="KW-0812">Transmembrane</keyword>
<evidence type="ECO:0000256" key="1">
    <source>
        <dbReference type="SAM" id="Phobius"/>
    </source>
</evidence>
<dbReference type="EMBL" id="CP120733">
    <property type="protein sequence ID" value="WFD09164.1"/>
    <property type="molecule type" value="Genomic_DNA"/>
</dbReference>
<proteinExistence type="predicted"/>
<evidence type="ECO:0008006" key="4">
    <source>
        <dbReference type="Google" id="ProtNLM"/>
    </source>
</evidence>
<evidence type="ECO:0000313" key="2">
    <source>
        <dbReference type="EMBL" id="WFD09164.1"/>
    </source>
</evidence>
<feature type="transmembrane region" description="Helical" evidence="1">
    <location>
        <begin position="44"/>
        <end position="64"/>
    </location>
</feature>
<accession>A0ABY8EBK6</accession>
<protein>
    <recommendedName>
        <fullName evidence="4">Ferrochelatase</fullName>
    </recommendedName>
</protein>
<dbReference type="RefSeq" id="WP_277731085.1">
    <property type="nucleotide sequence ID" value="NZ_CP120733.1"/>
</dbReference>
<sequence length="372" mass="43659">MIKKIILGLCFFCIFVLDGFLERVCIVIFTICIYNIISNKDTEFLITSFVISYFILNLVIIIFFQQEVNTKTLELSDKAQSKKAIVLVYDGEDRRYNLSQRAKEIYYRDSIYSFFNMTYNLYKYKDAYEHLGSSQFKDKASVLRKKLSKKLNNEYTIVNSNLYTDNYIEDTLIDLVNRGYKDIILCPVLLTQGKDYDLLKKRIDNLGILKYEINIKMTDLFWNSKALANAYKEEIIGSISENKKSVGVLLVGLEKKNNLNEDILFREKIKKYLEYDKNYDIKVKLPLLENHKKDIIKTGDELLEYGIDRLYLVMPTSLFENIYIRSLGEYILKKLDIPDGTGFYYIGPFNENEVFVDELYKKIKLIENEGGK</sequence>
<keyword evidence="1" id="KW-0472">Membrane</keyword>
<reference evidence="2 3" key="1">
    <citation type="submission" date="2023-03" db="EMBL/GenBank/DDBJ databases">
        <title>Complete genome sequence of Tepidibacter sp. SWIR-1, isolated from a deep-sea hydrothermal vent.</title>
        <authorList>
            <person name="Li X."/>
        </authorList>
    </citation>
    <scope>NUCLEOTIDE SEQUENCE [LARGE SCALE GENOMIC DNA]</scope>
    <source>
        <strain evidence="2 3">SWIR-1</strain>
    </source>
</reference>
<evidence type="ECO:0000313" key="3">
    <source>
        <dbReference type="Proteomes" id="UP001222800"/>
    </source>
</evidence>
<keyword evidence="3" id="KW-1185">Reference proteome</keyword>
<keyword evidence="1" id="KW-1133">Transmembrane helix</keyword>
<organism evidence="2 3">
    <name type="scientific">Tepidibacter hydrothermalis</name>
    <dbReference type="NCBI Taxonomy" id="3036126"/>
    <lineage>
        <taxon>Bacteria</taxon>
        <taxon>Bacillati</taxon>
        <taxon>Bacillota</taxon>
        <taxon>Clostridia</taxon>
        <taxon>Peptostreptococcales</taxon>
        <taxon>Peptostreptococcaceae</taxon>
        <taxon>Tepidibacter</taxon>
    </lineage>
</organism>
<dbReference type="SUPFAM" id="SSF53800">
    <property type="entry name" value="Chelatase"/>
    <property type="match status" value="1"/>
</dbReference>
<name>A0ABY8EBK6_9FIRM</name>
<feature type="transmembrane region" description="Helical" evidence="1">
    <location>
        <begin position="6"/>
        <end position="37"/>
    </location>
</feature>
<dbReference type="Proteomes" id="UP001222800">
    <property type="component" value="Chromosome"/>
</dbReference>